<organism evidence="4 5">
    <name type="scientific">Ravibacter arvi</name>
    <dbReference type="NCBI Taxonomy" id="2051041"/>
    <lineage>
        <taxon>Bacteria</taxon>
        <taxon>Pseudomonadati</taxon>
        <taxon>Bacteroidota</taxon>
        <taxon>Cytophagia</taxon>
        <taxon>Cytophagales</taxon>
        <taxon>Spirosomataceae</taxon>
        <taxon>Ravibacter</taxon>
    </lineage>
</organism>
<keyword evidence="1" id="KW-0472">Membrane</keyword>
<evidence type="ECO:0000313" key="4">
    <source>
        <dbReference type="EMBL" id="GAA4444969.1"/>
    </source>
</evidence>
<evidence type="ECO:0000256" key="1">
    <source>
        <dbReference type="SAM" id="Phobius"/>
    </source>
</evidence>
<dbReference type="InterPro" id="IPR032508">
    <property type="entry name" value="FecR_C"/>
</dbReference>
<dbReference type="PANTHER" id="PTHR30273:SF2">
    <property type="entry name" value="PROTEIN FECR"/>
    <property type="match status" value="1"/>
</dbReference>
<keyword evidence="5" id="KW-1185">Reference proteome</keyword>
<dbReference type="Gene3D" id="2.60.120.1440">
    <property type="match status" value="1"/>
</dbReference>
<dbReference type="Pfam" id="PF16344">
    <property type="entry name" value="FecR_C"/>
    <property type="match status" value="1"/>
</dbReference>
<dbReference type="PIRSF" id="PIRSF018266">
    <property type="entry name" value="FecR"/>
    <property type="match status" value="1"/>
</dbReference>
<keyword evidence="1" id="KW-1133">Transmembrane helix</keyword>
<feature type="domain" description="Protein FecR C-terminal" evidence="3">
    <location>
        <begin position="291"/>
        <end position="358"/>
    </location>
</feature>
<dbReference type="EMBL" id="BAABEY010000033">
    <property type="protein sequence ID" value="GAA4444969.1"/>
    <property type="molecule type" value="Genomic_DNA"/>
</dbReference>
<dbReference type="Gene3D" id="3.55.50.30">
    <property type="match status" value="1"/>
</dbReference>
<evidence type="ECO:0000313" key="5">
    <source>
        <dbReference type="Proteomes" id="UP001501508"/>
    </source>
</evidence>
<gene>
    <name evidence="4" type="ORF">GCM10023091_35890</name>
</gene>
<feature type="domain" description="FecR protein" evidence="2">
    <location>
        <begin position="148"/>
        <end position="231"/>
    </location>
</feature>
<feature type="transmembrane region" description="Helical" evidence="1">
    <location>
        <begin position="95"/>
        <end position="115"/>
    </location>
</feature>
<dbReference type="InterPro" id="IPR012373">
    <property type="entry name" value="Ferrdict_sens_TM"/>
</dbReference>
<protein>
    <submittedName>
        <fullName evidence="4">FecR family protein</fullName>
    </submittedName>
</protein>
<evidence type="ECO:0000259" key="3">
    <source>
        <dbReference type="Pfam" id="PF16344"/>
    </source>
</evidence>
<dbReference type="InterPro" id="IPR006860">
    <property type="entry name" value="FecR"/>
</dbReference>
<sequence length="364" mass="40359">MSAFRRFSPEELAAIPSFRGWILFDDPVDGAFWKDWLGENPDKKELVDQSIQLLKTSESFFNNITEAEVSQELDRLCAAIGEESPASFSGKPFRWYWAAAVLLIGGMVGLFWLTYPRLQSSPGRIAGVHAASDSFLIESNKGSAPKLLTLEDGSTVLLQPGGTLRYPVHFSPTKREVFLQGEAFFKVTKDPGKPFFAYAGDLATKVLGTSFNITTSDNEKNVTVVVKTGKVSVFPILTDEHSRSERQHHPKEGMVLTPNQQIVYEGNEAKLTRSLVDHPEMLRSEPVLPSLAFKNAGAPEVFEALARAYGVNIVFDRETMKSCRLTAKFDDEPLFEKMNLICMTLGADFEQMDGTIIVSSQGCN</sequence>
<dbReference type="PANTHER" id="PTHR30273">
    <property type="entry name" value="PERIPLASMIC SIGNAL SENSOR AND SIGMA FACTOR ACTIVATOR FECR-RELATED"/>
    <property type="match status" value="1"/>
</dbReference>
<name>A0ABP8M5N5_9BACT</name>
<comment type="caution">
    <text evidence="4">The sequence shown here is derived from an EMBL/GenBank/DDBJ whole genome shotgun (WGS) entry which is preliminary data.</text>
</comment>
<keyword evidence="1" id="KW-0812">Transmembrane</keyword>
<proteinExistence type="predicted"/>
<reference evidence="5" key="1">
    <citation type="journal article" date="2019" name="Int. J. Syst. Evol. Microbiol.">
        <title>The Global Catalogue of Microorganisms (GCM) 10K type strain sequencing project: providing services to taxonomists for standard genome sequencing and annotation.</title>
        <authorList>
            <consortium name="The Broad Institute Genomics Platform"/>
            <consortium name="The Broad Institute Genome Sequencing Center for Infectious Disease"/>
            <person name="Wu L."/>
            <person name="Ma J."/>
        </authorList>
    </citation>
    <scope>NUCLEOTIDE SEQUENCE [LARGE SCALE GENOMIC DNA]</scope>
    <source>
        <strain evidence="5">JCM 31920</strain>
    </source>
</reference>
<dbReference type="Proteomes" id="UP001501508">
    <property type="component" value="Unassembled WGS sequence"/>
</dbReference>
<accession>A0ABP8M5N5</accession>
<evidence type="ECO:0000259" key="2">
    <source>
        <dbReference type="Pfam" id="PF04773"/>
    </source>
</evidence>
<dbReference type="RefSeq" id="WP_345031741.1">
    <property type="nucleotide sequence ID" value="NZ_BAABEY010000033.1"/>
</dbReference>
<dbReference type="Pfam" id="PF04773">
    <property type="entry name" value="FecR"/>
    <property type="match status" value="1"/>
</dbReference>